<dbReference type="AlphaFoldDB" id="A0A0F5K2F3"/>
<evidence type="ECO:0000313" key="2">
    <source>
        <dbReference type="EMBL" id="KKB64039.1"/>
    </source>
</evidence>
<organism evidence="2 3">
    <name type="scientific">Robbsia andropogonis</name>
    <dbReference type="NCBI Taxonomy" id="28092"/>
    <lineage>
        <taxon>Bacteria</taxon>
        <taxon>Pseudomonadati</taxon>
        <taxon>Pseudomonadota</taxon>
        <taxon>Betaproteobacteria</taxon>
        <taxon>Burkholderiales</taxon>
        <taxon>Burkholderiaceae</taxon>
        <taxon>Robbsia</taxon>
    </lineage>
</organism>
<evidence type="ECO:0000313" key="3">
    <source>
        <dbReference type="Proteomes" id="UP000033618"/>
    </source>
</evidence>
<sequence>MEPSYPDVTKQMASRAAGIAWPDRAQRNPGKTAEILVPEDSRRDRDAEAPSTPHRNLSMDTRICDLSYCPSSTSTQAAETNASRGVAATCADVKRPERDALILFATSEQKSSTH</sequence>
<proteinExistence type="predicted"/>
<gene>
    <name evidence="2" type="ORF">WM40_08255</name>
</gene>
<evidence type="ECO:0000256" key="1">
    <source>
        <dbReference type="SAM" id="MobiDB-lite"/>
    </source>
</evidence>
<feature type="compositionally biased region" description="Basic and acidic residues" evidence="1">
    <location>
        <begin position="39"/>
        <end position="48"/>
    </location>
</feature>
<reference evidence="2 3" key="1">
    <citation type="submission" date="2015-03" db="EMBL/GenBank/DDBJ databases">
        <title>Draft Genome Sequence of Burkholderia andropogonis type strain ICMP2807, isolated from Sorghum bicolor.</title>
        <authorList>
            <person name="Lopes-Santos L."/>
            <person name="Castro D.B."/>
            <person name="Ottoboni L.M."/>
            <person name="Park D."/>
            <person name="Weirc B.S."/>
            <person name="Destefano S.A."/>
        </authorList>
    </citation>
    <scope>NUCLEOTIDE SEQUENCE [LARGE SCALE GENOMIC DNA]</scope>
    <source>
        <strain evidence="2 3">ICMP2807</strain>
    </source>
</reference>
<keyword evidence="3" id="KW-1185">Reference proteome</keyword>
<comment type="caution">
    <text evidence="2">The sequence shown here is derived from an EMBL/GenBank/DDBJ whole genome shotgun (WGS) entry which is preliminary data.</text>
</comment>
<feature type="region of interest" description="Disordered" evidence="1">
    <location>
        <begin position="1"/>
        <end position="57"/>
    </location>
</feature>
<protein>
    <submittedName>
        <fullName evidence="2">Uncharacterized protein</fullName>
    </submittedName>
</protein>
<dbReference type="EMBL" id="LAQU01000006">
    <property type="protein sequence ID" value="KKB64039.1"/>
    <property type="molecule type" value="Genomic_DNA"/>
</dbReference>
<name>A0A0F5K2F3_9BURK</name>
<accession>A0A0F5K2F3</accession>
<dbReference type="Proteomes" id="UP000033618">
    <property type="component" value="Unassembled WGS sequence"/>
</dbReference>
<dbReference type="PATRIC" id="fig|28092.6.peg.1956"/>